<dbReference type="Pfam" id="PF00036">
    <property type="entry name" value="EF-hand_1"/>
    <property type="match status" value="1"/>
</dbReference>
<dbReference type="Gene3D" id="1.10.238.10">
    <property type="entry name" value="EF-hand"/>
    <property type="match status" value="1"/>
</dbReference>
<reference evidence="3" key="1">
    <citation type="submission" date="2023-10" db="EMBL/GenBank/DDBJ databases">
        <authorList>
            <person name="Chen Y."/>
            <person name="Shah S."/>
            <person name="Dougan E. K."/>
            <person name="Thang M."/>
            <person name="Chan C."/>
        </authorList>
    </citation>
    <scope>NUCLEOTIDE SEQUENCE [LARGE SCALE GENOMIC DNA]</scope>
</reference>
<proteinExistence type="predicted"/>
<dbReference type="PROSITE" id="PS00018">
    <property type="entry name" value="EF_HAND_1"/>
    <property type="match status" value="1"/>
</dbReference>
<keyword evidence="1" id="KW-0106">Calcium</keyword>
<dbReference type="InterPro" id="IPR018247">
    <property type="entry name" value="EF_Hand_1_Ca_BS"/>
</dbReference>
<evidence type="ECO:0000256" key="1">
    <source>
        <dbReference type="ARBA" id="ARBA00022837"/>
    </source>
</evidence>
<dbReference type="PROSITE" id="PS50222">
    <property type="entry name" value="EF_HAND_2"/>
    <property type="match status" value="1"/>
</dbReference>
<protein>
    <recommendedName>
        <fullName evidence="2">EF-hand domain-containing protein</fullName>
    </recommendedName>
</protein>
<organism evidence="3 4">
    <name type="scientific">Prorocentrum cordatum</name>
    <dbReference type="NCBI Taxonomy" id="2364126"/>
    <lineage>
        <taxon>Eukaryota</taxon>
        <taxon>Sar</taxon>
        <taxon>Alveolata</taxon>
        <taxon>Dinophyceae</taxon>
        <taxon>Prorocentrales</taxon>
        <taxon>Prorocentraceae</taxon>
        <taxon>Prorocentrum</taxon>
    </lineage>
</organism>
<evidence type="ECO:0000313" key="4">
    <source>
        <dbReference type="Proteomes" id="UP001189429"/>
    </source>
</evidence>
<dbReference type="InterPro" id="IPR011992">
    <property type="entry name" value="EF-hand-dom_pair"/>
</dbReference>
<dbReference type="Proteomes" id="UP001189429">
    <property type="component" value="Unassembled WGS sequence"/>
</dbReference>
<name>A0ABN9TXI9_9DINO</name>
<evidence type="ECO:0000259" key="2">
    <source>
        <dbReference type="PROSITE" id="PS50222"/>
    </source>
</evidence>
<feature type="domain" description="EF-hand" evidence="2">
    <location>
        <begin position="8"/>
        <end position="43"/>
    </location>
</feature>
<dbReference type="SUPFAM" id="SSF47473">
    <property type="entry name" value="EF-hand"/>
    <property type="match status" value="1"/>
</dbReference>
<sequence length="56" mass="6369">ELIESGLMYEDMASEMFRQWDRDGDGTLDKYEFQGRVAGKAVAGRWAKGHRCDGVE</sequence>
<gene>
    <name evidence="3" type="ORF">PCOR1329_LOCUS43291</name>
</gene>
<feature type="non-terminal residue" evidence="3">
    <location>
        <position position="1"/>
    </location>
</feature>
<evidence type="ECO:0000313" key="3">
    <source>
        <dbReference type="EMBL" id="CAK0851025.1"/>
    </source>
</evidence>
<dbReference type="InterPro" id="IPR002048">
    <property type="entry name" value="EF_hand_dom"/>
</dbReference>
<accession>A0ABN9TXI9</accession>
<dbReference type="EMBL" id="CAUYUJ010015201">
    <property type="protein sequence ID" value="CAK0851025.1"/>
    <property type="molecule type" value="Genomic_DNA"/>
</dbReference>
<comment type="caution">
    <text evidence="3">The sequence shown here is derived from an EMBL/GenBank/DDBJ whole genome shotgun (WGS) entry which is preliminary data.</text>
</comment>
<feature type="non-terminal residue" evidence="3">
    <location>
        <position position="56"/>
    </location>
</feature>
<keyword evidence="4" id="KW-1185">Reference proteome</keyword>